<keyword evidence="3" id="KW-1185">Reference proteome</keyword>
<feature type="compositionally biased region" description="Polar residues" evidence="1">
    <location>
        <begin position="38"/>
        <end position="58"/>
    </location>
</feature>
<dbReference type="AlphaFoldDB" id="A0A9W4WX30"/>
<feature type="region of interest" description="Disordered" evidence="1">
    <location>
        <begin position="36"/>
        <end position="67"/>
    </location>
</feature>
<accession>A0A9W4WX30</accession>
<proteinExistence type="predicted"/>
<dbReference type="OrthoDB" id="2449283at2759"/>
<dbReference type="EMBL" id="CAMKVN010008959">
    <property type="protein sequence ID" value="CAI2193031.1"/>
    <property type="molecule type" value="Genomic_DNA"/>
</dbReference>
<name>A0A9W4WX30_9GLOM</name>
<evidence type="ECO:0000313" key="2">
    <source>
        <dbReference type="EMBL" id="CAI2193031.1"/>
    </source>
</evidence>
<organism evidence="2 3">
    <name type="scientific">Funneliformis geosporum</name>
    <dbReference type="NCBI Taxonomy" id="1117311"/>
    <lineage>
        <taxon>Eukaryota</taxon>
        <taxon>Fungi</taxon>
        <taxon>Fungi incertae sedis</taxon>
        <taxon>Mucoromycota</taxon>
        <taxon>Glomeromycotina</taxon>
        <taxon>Glomeromycetes</taxon>
        <taxon>Glomerales</taxon>
        <taxon>Glomeraceae</taxon>
        <taxon>Funneliformis</taxon>
    </lineage>
</organism>
<evidence type="ECO:0000256" key="1">
    <source>
        <dbReference type="SAM" id="MobiDB-lite"/>
    </source>
</evidence>
<protein>
    <submittedName>
        <fullName evidence="2">15304_t:CDS:1</fullName>
    </submittedName>
</protein>
<sequence length="95" mass="10649">IGTLNGRIFNAGPSSNMTRNKAKKINEYFFHDIIPSQPHENVNTGHENEKSTLSSPSQDEQENYIGNPEYFDKLIDNVDLSYIGGEEEPVPSPPK</sequence>
<reference evidence="2" key="1">
    <citation type="submission" date="2022-08" db="EMBL/GenBank/DDBJ databases">
        <authorList>
            <person name="Kallberg Y."/>
            <person name="Tangrot J."/>
            <person name="Rosling A."/>
        </authorList>
    </citation>
    <scope>NUCLEOTIDE SEQUENCE</scope>
    <source>
        <strain evidence="2">Wild A</strain>
    </source>
</reference>
<feature type="non-terminal residue" evidence="2">
    <location>
        <position position="95"/>
    </location>
</feature>
<evidence type="ECO:0000313" key="3">
    <source>
        <dbReference type="Proteomes" id="UP001153678"/>
    </source>
</evidence>
<comment type="caution">
    <text evidence="2">The sequence shown here is derived from an EMBL/GenBank/DDBJ whole genome shotgun (WGS) entry which is preliminary data.</text>
</comment>
<dbReference type="Proteomes" id="UP001153678">
    <property type="component" value="Unassembled WGS sequence"/>
</dbReference>
<gene>
    <name evidence="2" type="ORF">FWILDA_LOCUS15873</name>
</gene>